<dbReference type="OrthoDB" id="6509975at2759"/>
<dbReference type="GO" id="GO:0003993">
    <property type="term" value="F:acid phosphatase activity"/>
    <property type="evidence" value="ECO:0007669"/>
    <property type="project" value="TreeGrafter"/>
</dbReference>
<keyword evidence="3" id="KW-0378">Hydrolase</keyword>
<name>A0A9P4KGI0_9PLEO</name>
<dbReference type="PROSITE" id="PS00616">
    <property type="entry name" value="HIS_ACID_PHOSPHAT_1"/>
    <property type="match status" value="1"/>
</dbReference>
<organism evidence="5 6">
    <name type="scientific">Lojkania enalia</name>
    <dbReference type="NCBI Taxonomy" id="147567"/>
    <lineage>
        <taxon>Eukaryota</taxon>
        <taxon>Fungi</taxon>
        <taxon>Dikarya</taxon>
        <taxon>Ascomycota</taxon>
        <taxon>Pezizomycotina</taxon>
        <taxon>Dothideomycetes</taxon>
        <taxon>Pleosporomycetidae</taxon>
        <taxon>Pleosporales</taxon>
        <taxon>Pleosporales incertae sedis</taxon>
        <taxon>Lojkania</taxon>
    </lineage>
</organism>
<evidence type="ECO:0000313" key="5">
    <source>
        <dbReference type="EMBL" id="KAF2268328.1"/>
    </source>
</evidence>
<dbReference type="CDD" id="cd07061">
    <property type="entry name" value="HP_HAP_like"/>
    <property type="match status" value="1"/>
</dbReference>
<gene>
    <name evidence="5" type="ORF">CC78DRAFT_20897</name>
</gene>
<dbReference type="PANTHER" id="PTHR20963">
    <property type="entry name" value="MULTIPLE INOSITOL POLYPHOSPHATE PHOSPHATASE-RELATED"/>
    <property type="match status" value="1"/>
</dbReference>
<dbReference type="Gene3D" id="3.40.50.1240">
    <property type="entry name" value="Phosphoglycerate mutase-like"/>
    <property type="match status" value="1"/>
</dbReference>
<dbReference type="Proteomes" id="UP000800093">
    <property type="component" value="Unassembled WGS sequence"/>
</dbReference>
<dbReference type="PROSITE" id="PS00778">
    <property type="entry name" value="HIS_ACID_PHOSPHAT_2"/>
    <property type="match status" value="1"/>
</dbReference>
<dbReference type="InterPro" id="IPR033379">
    <property type="entry name" value="Acid_Pase_AS"/>
</dbReference>
<evidence type="ECO:0000256" key="1">
    <source>
        <dbReference type="ARBA" id="ARBA00005375"/>
    </source>
</evidence>
<proteinExistence type="inferred from homology"/>
<dbReference type="Pfam" id="PF00328">
    <property type="entry name" value="His_Phos_2"/>
    <property type="match status" value="1"/>
</dbReference>
<dbReference type="InterPro" id="IPR029033">
    <property type="entry name" value="His_PPase_superfam"/>
</dbReference>
<keyword evidence="4" id="KW-0732">Signal</keyword>
<comment type="caution">
    <text evidence="5">The sequence shown here is derived from an EMBL/GenBank/DDBJ whole genome shotgun (WGS) entry which is preliminary data.</text>
</comment>
<accession>A0A9P4KGI0</accession>
<protein>
    <recommendedName>
        <fullName evidence="2">3-phytase</fullName>
        <ecNumber evidence="2">3.1.3.8</ecNumber>
    </recommendedName>
</protein>
<evidence type="ECO:0000256" key="2">
    <source>
        <dbReference type="ARBA" id="ARBA00012632"/>
    </source>
</evidence>
<evidence type="ECO:0000313" key="6">
    <source>
        <dbReference type="Proteomes" id="UP000800093"/>
    </source>
</evidence>
<sequence>MRWLVEVCLWVLGVDDLVTFGWHRELDQVSGNGQKGYEPTSTAAVPDYFDTTIGAFAGPTQTGDAPWLAQTNMAPFPGVSYIPNAPLETQIPISGNTHNRNIFQRLANLSPYFPNPRGFGVDEHPVPPGSNVSWLNMVHRHGSRYPEVSGAAPERILGKKIMDAKGRFKGHGPLSFLNDWKFMLGAEILVPIGKQELFNSGTLHYYQYGHLFSNNGSKIIARTTTQRRMLESAEYFLAGFFGLGWTQNATLELVIESKDFNNTMAGYKLCNHSSWDMSQDVVNKWINIYLVDAHSRIKSNISGDLDWTISDTYNAQSLCAYETVSLGFSHWCSLFTYEEWEGFEYSLDIGFTAGAGFQSPVGRAIGIGYVQEVLARMQHHVISDPSAQINTTLDNNTNTFPVNQSLNFDFSHDSNIISILVAFGLTQFNKFLPPTHILREREFVLSYLEPFAGRLDIEIIRAPAPITLNRSHLTNTNSDPDTNFYLPGPPTSYVHFLLNQRTIPLGRSLEECGQRDDGWCEFETFVEVQRRQVEIAQYEYACFGDYEHGEYGFVDDGRPKRGEEVARG</sequence>
<reference evidence="6" key="1">
    <citation type="journal article" date="2020" name="Stud. Mycol.">
        <title>101 Dothideomycetes genomes: A test case for predicting lifestyles and emergence of pathogens.</title>
        <authorList>
            <person name="Haridas S."/>
            <person name="Albert R."/>
            <person name="Binder M."/>
            <person name="Bloem J."/>
            <person name="LaButti K."/>
            <person name="Salamov A."/>
            <person name="Andreopoulos B."/>
            <person name="Baker S."/>
            <person name="Barry K."/>
            <person name="Bills G."/>
            <person name="Bluhm B."/>
            <person name="Cannon C."/>
            <person name="Castanera R."/>
            <person name="Culley D."/>
            <person name="Daum C."/>
            <person name="Ezra D."/>
            <person name="Gonzalez J."/>
            <person name="Henrissat B."/>
            <person name="Kuo A."/>
            <person name="Liang C."/>
            <person name="Lipzen A."/>
            <person name="Lutzoni F."/>
            <person name="Magnuson J."/>
            <person name="Mondo S."/>
            <person name="Nolan M."/>
            <person name="Ohm R."/>
            <person name="Pangilinan J."/>
            <person name="Park H.-J."/>
            <person name="Ramirez L."/>
            <person name="Alfaro M."/>
            <person name="Sun H."/>
            <person name="Tritt A."/>
            <person name="Yoshinaga Y."/>
            <person name="Zwiers L.-H."/>
            <person name="Turgeon B."/>
            <person name="Goodwin S."/>
            <person name="Spatafora J."/>
            <person name="Crous P."/>
            <person name="Grigoriev I."/>
        </authorList>
    </citation>
    <scope>NUCLEOTIDE SEQUENCE [LARGE SCALE GENOMIC DNA]</scope>
    <source>
        <strain evidence="6">CBS 304.66</strain>
    </source>
</reference>
<keyword evidence="6" id="KW-1185">Reference proteome</keyword>
<feature type="chain" id="PRO_5040179766" description="3-phytase" evidence="4">
    <location>
        <begin position="20"/>
        <end position="568"/>
    </location>
</feature>
<dbReference type="FunFam" id="3.40.50.1240:FF:000147">
    <property type="match status" value="1"/>
</dbReference>
<evidence type="ECO:0000256" key="3">
    <source>
        <dbReference type="ARBA" id="ARBA00022801"/>
    </source>
</evidence>
<dbReference type="InterPro" id="IPR000560">
    <property type="entry name" value="His_Pase_clade-2"/>
</dbReference>
<evidence type="ECO:0000256" key="4">
    <source>
        <dbReference type="SAM" id="SignalP"/>
    </source>
</evidence>
<dbReference type="EC" id="3.1.3.8" evidence="2"/>
<dbReference type="GO" id="GO:0016158">
    <property type="term" value="F:inositol hexakisphosphate 3-phosphatase activity"/>
    <property type="evidence" value="ECO:0007669"/>
    <property type="project" value="UniProtKB-EC"/>
</dbReference>
<dbReference type="AlphaFoldDB" id="A0A9P4KGI0"/>
<comment type="similarity">
    <text evidence="1">Belongs to the histidine acid phosphatase family.</text>
</comment>
<dbReference type="EMBL" id="ML986587">
    <property type="protein sequence ID" value="KAF2268328.1"/>
    <property type="molecule type" value="Genomic_DNA"/>
</dbReference>
<feature type="signal peptide" evidence="4">
    <location>
        <begin position="1"/>
        <end position="19"/>
    </location>
</feature>
<dbReference type="SUPFAM" id="SSF53254">
    <property type="entry name" value="Phosphoglycerate mutase-like"/>
    <property type="match status" value="1"/>
</dbReference>
<dbReference type="PANTHER" id="PTHR20963:SF43">
    <property type="entry name" value="PUTATIVE (AFU_ORTHOLOGUE AFUA_7G01240)-RELATED"/>
    <property type="match status" value="1"/>
</dbReference>